<dbReference type="PROSITE" id="PS51257">
    <property type="entry name" value="PROKAR_LIPOPROTEIN"/>
    <property type="match status" value="1"/>
</dbReference>
<feature type="signal peptide" evidence="1">
    <location>
        <begin position="1"/>
        <end position="17"/>
    </location>
</feature>
<evidence type="ECO:0000256" key="1">
    <source>
        <dbReference type="SAM" id="SignalP"/>
    </source>
</evidence>
<dbReference type="AlphaFoldDB" id="A0A316G449"/>
<dbReference type="OrthoDB" id="5477453at2"/>
<dbReference type="Pfam" id="PF12262">
    <property type="entry name" value="Lipase_bact_N"/>
    <property type="match status" value="1"/>
</dbReference>
<gene>
    <name evidence="3" type="ORF">C8D97_101414</name>
</gene>
<evidence type="ECO:0000313" key="3">
    <source>
        <dbReference type="EMBL" id="PWK54560.1"/>
    </source>
</evidence>
<dbReference type="InterPro" id="IPR029058">
    <property type="entry name" value="AB_hydrolase_fold"/>
</dbReference>
<reference evidence="3 4" key="1">
    <citation type="submission" date="2018-05" db="EMBL/GenBank/DDBJ databases">
        <title>Genomic Encyclopedia of Type Strains, Phase IV (KMG-IV): sequencing the most valuable type-strain genomes for metagenomic binning, comparative biology and taxonomic classification.</title>
        <authorList>
            <person name="Goeker M."/>
        </authorList>
    </citation>
    <scope>NUCLEOTIDE SEQUENCE [LARGE SCALE GENOMIC DNA]</scope>
    <source>
        <strain evidence="3 4">DSM 25350</strain>
    </source>
</reference>
<dbReference type="RefSeq" id="WP_109761667.1">
    <property type="nucleotide sequence ID" value="NZ_QGGU01000001.1"/>
</dbReference>
<organism evidence="3 4">
    <name type="scientific">Pleionea mediterranea</name>
    <dbReference type="NCBI Taxonomy" id="523701"/>
    <lineage>
        <taxon>Bacteria</taxon>
        <taxon>Pseudomonadati</taxon>
        <taxon>Pseudomonadota</taxon>
        <taxon>Gammaproteobacteria</taxon>
        <taxon>Oceanospirillales</taxon>
        <taxon>Pleioneaceae</taxon>
        <taxon>Pleionea</taxon>
    </lineage>
</organism>
<accession>A0A316G449</accession>
<protein>
    <submittedName>
        <fullName evidence="3">Virulence factor lipase-like protein</fullName>
    </submittedName>
</protein>
<feature type="domain" description="Bacterial virulence factor lipase N-terminal" evidence="2">
    <location>
        <begin position="70"/>
        <end position="256"/>
    </location>
</feature>
<dbReference type="SUPFAM" id="SSF53474">
    <property type="entry name" value="alpha/beta-Hydrolases"/>
    <property type="match status" value="1"/>
</dbReference>
<evidence type="ECO:0000259" key="2">
    <source>
        <dbReference type="Pfam" id="PF12262"/>
    </source>
</evidence>
<comment type="caution">
    <text evidence="3">The sequence shown here is derived from an EMBL/GenBank/DDBJ whole genome shotgun (WGS) entry which is preliminary data.</text>
</comment>
<dbReference type="EMBL" id="QGGU01000001">
    <property type="protein sequence ID" value="PWK54560.1"/>
    <property type="molecule type" value="Genomic_DNA"/>
</dbReference>
<proteinExistence type="predicted"/>
<keyword evidence="1" id="KW-0732">Signal</keyword>
<dbReference type="InterPro" id="IPR025920">
    <property type="entry name" value="Lipase_bact_N"/>
</dbReference>
<feature type="chain" id="PRO_5016317992" evidence="1">
    <location>
        <begin position="18"/>
        <end position="709"/>
    </location>
</feature>
<name>A0A316G449_9GAMM</name>
<sequence>MKKFTLGVLTLGSLVLAGCSSDETVDPEESITVRAVATYVPAESNIPVPNDLLFSGTADLTLNIPVADPQDFSDPQNAISSLDGWSTVAPFSFSFQHEDDTVTLDASSVAAGSTVRVFEVLADTDFNNPLFGDAPTFAPYDLVGEVPATEYAVSVQGMDVVVIPTKPLNPRSTYVVLATNGIMDSNGVNVTKDAQYDFVSSGVELTGSLAALEPVRQLVNTYENLAAAGGVNKDNIVISFAFTTQSVGPVVQAAKGLYVDFPFSQGQFPATDFTPLNIPSNMVNPALSGEALISVGEISLNYMLSAPTMENPTAPLNSFWRGAEMVPGPNGGMVPNPMAGGFTTYVNKLPQVNGIETVPLLVSLPSNVQCPKPYPVMIFQHGITSNRTAMLGIADAMASVCTAIVSMDLPLHGVNADNGGIFFTGYDSGDVRERTFGVDYVDNGTSAPGPDSMVDSSGAHFINLPNLLVSRDNIRQAIFDLLTLEKAIPAMDVDGDTIPDFDSQSVSFMGHSLGGIVGSSFVAYSDLVQTSVLANPGGGIAGLLDASDTFGPVVRGGVAAGAGIPTTDPAFPALYQQFLFAAQTVIDSGDPINTTMAALGNDIPTLMLRNEGDSVVPNNSPTAPLSGTDPLAAYLQLAPVTAENPGDLSVGERQISRINDGLHSTVLTPAGPEGATQYLNVTTEMQTHIVSFITSDGAAVQVADPTLLD</sequence>
<keyword evidence="4" id="KW-1185">Reference proteome</keyword>
<dbReference type="Proteomes" id="UP000245790">
    <property type="component" value="Unassembled WGS sequence"/>
</dbReference>
<dbReference type="Gene3D" id="3.40.50.1820">
    <property type="entry name" value="alpha/beta hydrolase"/>
    <property type="match status" value="1"/>
</dbReference>
<evidence type="ECO:0000313" key="4">
    <source>
        <dbReference type="Proteomes" id="UP000245790"/>
    </source>
</evidence>